<evidence type="ECO:0000256" key="7">
    <source>
        <dbReference type="ARBA" id="ARBA00022989"/>
    </source>
</evidence>
<dbReference type="AlphaFoldDB" id="A0A4Y9SKY0"/>
<dbReference type="NCBIfam" id="TIGR02532">
    <property type="entry name" value="IV_pilin_GFxxxE"/>
    <property type="match status" value="1"/>
</dbReference>
<evidence type="ECO:0000256" key="11">
    <source>
        <dbReference type="SAM" id="Phobius"/>
    </source>
</evidence>
<evidence type="ECO:0000256" key="4">
    <source>
        <dbReference type="ARBA" id="ARBA00022481"/>
    </source>
</evidence>
<keyword evidence="8 11" id="KW-0472">Membrane</keyword>
<organism evidence="13 14">
    <name type="scientific">Zemynaea arenosa</name>
    <dbReference type="NCBI Taxonomy" id="2561931"/>
    <lineage>
        <taxon>Bacteria</taxon>
        <taxon>Pseudomonadati</taxon>
        <taxon>Pseudomonadota</taxon>
        <taxon>Betaproteobacteria</taxon>
        <taxon>Burkholderiales</taxon>
        <taxon>Oxalobacteraceae</taxon>
        <taxon>Telluria group</taxon>
        <taxon>Zemynaea</taxon>
    </lineage>
</organism>
<dbReference type="GO" id="GO:0005886">
    <property type="term" value="C:plasma membrane"/>
    <property type="evidence" value="ECO:0007669"/>
    <property type="project" value="UniProtKB-SubCell"/>
</dbReference>
<evidence type="ECO:0000256" key="3">
    <source>
        <dbReference type="ARBA" id="ARBA00022475"/>
    </source>
</evidence>
<dbReference type="Pfam" id="PF12019">
    <property type="entry name" value="GspH"/>
    <property type="match status" value="1"/>
</dbReference>
<gene>
    <name evidence="13" type="ORF">E4L96_08150</name>
</gene>
<dbReference type="Proteomes" id="UP000298438">
    <property type="component" value="Unassembled WGS sequence"/>
</dbReference>
<dbReference type="GO" id="GO:0015627">
    <property type="term" value="C:type II protein secretion system complex"/>
    <property type="evidence" value="ECO:0007669"/>
    <property type="project" value="InterPro"/>
</dbReference>
<keyword evidence="14" id="KW-1185">Reference proteome</keyword>
<keyword evidence="5" id="KW-0997">Cell inner membrane</keyword>
<keyword evidence="3" id="KW-1003">Cell membrane</keyword>
<evidence type="ECO:0000256" key="1">
    <source>
        <dbReference type="ARBA" id="ARBA00004377"/>
    </source>
</evidence>
<sequence>MRHTVPAQQRRTHRQRPGQWLLAMTRCRCHRCALLSTRRPRAPAPRRAASRSQHIARSLARTPGYTLVEVLTTVAVLAVLAGLAIPNLAPVIERIAFRRAADELFESITFARNSAMARGETVLVVPDEPARRDYAAGWTVFVDRDGDARATGADTILQRHPALPQRVRVQSAFTQQGPAYVAYNGGGRSCTAASSTAARWGSITLARDGEARRIRIAMLGRARLCDPQRDTSCGKPVND</sequence>
<accession>A0A4Y9SKY0</accession>
<comment type="caution">
    <text evidence="13">The sequence shown here is derived from an EMBL/GenBank/DDBJ whole genome shotgun (WGS) entry which is preliminary data.</text>
</comment>
<comment type="similarity">
    <text evidence="9">Belongs to the GSP H family.</text>
</comment>
<evidence type="ECO:0000256" key="2">
    <source>
        <dbReference type="ARBA" id="ARBA00021549"/>
    </source>
</evidence>
<dbReference type="InterPro" id="IPR012902">
    <property type="entry name" value="N_methyl_site"/>
</dbReference>
<evidence type="ECO:0000256" key="8">
    <source>
        <dbReference type="ARBA" id="ARBA00023136"/>
    </source>
</evidence>
<feature type="transmembrane region" description="Helical" evidence="11">
    <location>
        <begin position="70"/>
        <end position="89"/>
    </location>
</feature>
<reference evidence="13 14" key="1">
    <citation type="submission" date="2019-03" db="EMBL/GenBank/DDBJ databases">
        <title>Draft Genome Sequence of Massilia arenosa sp. nov., a Novel Massilia Species Isolated from a Sandy-loam Maize Soil.</title>
        <authorList>
            <person name="Raths R."/>
            <person name="Peta V."/>
            <person name="Bucking H."/>
        </authorList>
    </citation>
    <scope>NUCLEOTIDE SEQUENCE [LARGE SCALE GENOMIC DNA]</scope>
    <source>
        <strain evidence="13 14">MC02</strain>
    </source>
</reference>
<keyword evidence="4" id="KW-0488">Methylation</keyword>
<keyword evidence="6 11" id="KW-0812">Transmembrane</keyword>
<keyword evidence="7 11" id="KW-1133">Transmembrane helix</keyword>
<dbReference type="GO" id="GO:0015628">
    <property type="term" value="P:protein secretion by the type II secretion system"/>
    <property type="evidence" value="ECO:0007669"/>
    <property type="project" value="InterPro"/>
</dbReference>
<evidence type="ECO:0000256" key="5">
    <source>
        <dbReference type="ARBA" id="ARBA00022519"/>
    </source>
</evidence>
<comment type="subcellular location">
    <subcellularLocation>
        <location evidence="1">Cell inner membrane</location>
        <topology evidence="1">Single-pass membrane protein</topology>
    </subcellularLocation>
</comment>
<evidence type="ECO:0000256" key="9">
    <source>
        <dbReference type="ARBA" id="ARBA00025772"/>
    </source>
</evidence>
<dbReference type="EMBL" id="SPVF01000108">
    <property type="protein sequence ID" value="TFW22243.1"/>
    <property type="molecule type" value="Genomic_DNA"/>
</dbReference>
<dbReference type="Gene3D" id="3.55.40.10">
    <property type="entry name" value="minor pseudopilin epsh domain"/>
    <property type="match status" value="1"/>
</dbReference>
<dbReference type="InterPro" id="IPR045584">
    <property type="entry name" value="Pilin-like"/>
</dbReference>
<evidence type="ECO:0000313" key="13">
    <source>
        <dbReference type="EMBL" id="TFW22243.1"/>
    </source>
</evidence>
<dbReference type="InterPro" id="IPR022346">
    <property type="entry name" value="T2SS_GspH"/>
</dbReference>
<dbReference type="SUPFAM" id="SSF54523">
    <property type="entry name" value="Pili subunits"/>
    <property type="match status" value="1"/>
</dbReference>
<evidence type="ECO:0000256" key="10">
    <source>
        <dbReference type="ARBA" id="ARBA00030775"/>
    </source>
</evidence>
<protein>
    <recommendedName>
        <fullName evidence="2">Type II secretion system protein H</fullName>
    </recommendedName>
    <alternativeName>
        <fullName evidence="10">General secretion pathway protein H</fullName>
    </alternativeName>
</protein>
<feature type="domain" description="General secretion pathway GspH" evidence="12">
    <location>
        <begin position="100"/>
        <end position="220"/>
    </location>
</feature>
<dbReference type="OrthoDB" id="8929668at2"/>
<evidence type="ECO:0000259" key="12">
    <source>
        <dbReference type="Pfam" id="PF12019"/>
    </source>
</evidence>
<evidence type="ECO:0000256" key="6">
    <source>
        <dbReference type="ARBA" id="ARBA00022692"/>
    </source>
</evidence>
<evidence type="ECO:0000313" key="14">
    <source>
        <dbReference type="Proteomes" id="UP000298438"/>
    </source>
</evidence>
<proteinExistence type="inferred from homology"/>
<name>A0A4Y9SKY0_9BURK</name>